<keyword evidence="2" id="KW-1185">Reference proteome</keyword>
<protein>
    <submittedName>
        <fullName evidence="1">Uncharacterized protein</fullName>
    </submittedName>
</protein>
<dbReference type="EMBL" id="CAVMJV010000041">
    <property type="protein sequence ID" value="CAK5080171.1"/>
    <property type="molecule type" value="Genomic_DNA"/>
</dbReference>
<accession>A0ACB0ZMH9</accession>
<proteinExistence type="predicted"/>
<dbReference type="Proteomes" id="UP001497535">
    <property type="component" value="Unassembled WGS sequence"/>
</dbReference>
<sequence length="65" mass="7624">MYKNLRSEPQSKRIHFGVHSILSPLKSIHGYASVIDLFITNFLTKFYIKKLWMSLFIVINSSNCF</sequence>
<gene>
    <name evidence="1" type="ORF">MENTE1834_LOCUS27327</name>
</gene>
<reference evidence="1" key="1">
    <citation type="submission" date="2023-11" db="EMBL/GenBank/DDBJ databases">
        <authorList>
            <person name="Poullet M."/>
        </authorList>
    </citation>
    <scope>NUCLEOTIDE SEQUENCE</scope>
    <source>
        <strain evidence="1">E1834</strain>
    </source>
</reference>
<evidence type="ECO:0000313" key="2">
    <source>
        <dbReference type="Proteomes" id="UP001497535"/>
    </source>
</evidence>
<name>A0ACB0ZMH9_MELEN</name>
<comment type="caution">
    <text evidence="1">The sequence shown here is derived from an EMBL/GenBank/DDBJ whole genome shotgun (WGS) entry which is preliminary data.</text>
</comment>
<organism evidence="1 2">
    <name type="scientific">Meloidogyne enterolobii</name>
    <name type="common">Root-knot nematode worm</name>
    <name type="synonym">Meloidogyne mayaguensis</name>
    <dbReference type="NCBI Taxonomy" id="390850"/>
    <lineage>
        <taxon>Eukaryota</taxon>
        <taxon>Metazoa</taxon>
        <taxon>Ecdysozoa</taxon>
        <taxon>Nematoda</taxon>
        <taxon>Chromadorea</taxon>
        <taxon>Rhabditida</taxon>
        <taxon>Tylenchina</taxon>
        <taxon>Tylenchomorpha</taxon>
        <taxon>Tylenchoidea</taxon>
        <taxon>Meloidogynidae</taxon>
        <taxon>Meloidogyninae</taxon>
        <taxon>Meloidogyne</taxon>
    </lineage>
</organism>
<evidence type="ECO:0000313" key="1">
    <source>
        <dbReference type="EMBL" id="CAK5080171.1"/>
    </source>
</evidence>